<dbReference type="Proteomes" id="UP000441032">
    <property type="component" value="Unassembled WGS sequence"/>
</dbReference>
<dbReference type="AlphaFoldDB" id="A0A7X2HLH1"/>
<organism evidence="2 3">
    <name type="scientific">Ralstonia pickettii</name>
    <name type="common">Burkholderia pickettii</name>
    <dbReference type="NCBI Taxonomy" id="329"/>
    <lineage>
        <taxon>Bacteria</taxon>
        <taxon>Pseudomonadati</taxon>
        <taxon>Pseudomonadota</taxon>
        <taxon>Betaproteobacteria</taxon>
        <taxon>Burkholderiales</taxon>
        <taxon>Burkholderiaceae</taxon>
        <taxon>Ralstonia</taxon>
    </lineage>
</organism>
<feature type="region of interest" description="Disordered" evidence="1">
    <location>
        <begin position="163"/>
        <end position="182"/>
    </location>
</feature>
<gene>
    <name evidence="2" type="ORF">GJQ57_08755</name>
</gene>
<accession>A0A7X2HLH1</accession>
<dbReference type="EMBL" id="WJYN01000003">
    <property type="protein sequence ID" value="MRS98745.1"/>
    <property type="molecule type" value="Genomic_DNA"/>
</dbReference>
<reference evidence="2 3" key="1">
    <citation type="submission" date="2019-11" db="EMBL/GenBank/DDBJ databases">
        <title>Phenotypic characterization of an OXA-22 and OXA-60 co-producing Ralstonia pickettii clinical strain.</title>
        <authorList>
            <person name="He F."/>
        </authorList>
    </citation>
    <scope>NUCLEOTIDE SEQUENCE [LARGE SCALE GENOMIC DNA]</scope>
    <source>
        <strain evidence="2 3">PSLESD1</strain>
    </source>
</reference>
<comment type="caution">
    <text evidence="2">The sequence shown here is derived from an EMBL/GenBank/DDBJ whole genome shotgun (WGS) entry which is preliminary data.</text>
</comment>
<sequence>MTDDLSPQERIAASRQLYAVLRQYLQRPTWTPIEGALILSGIHPPPNCTEIPASGTGLDGRIAGADRLSEARRIWEKWGWHCEDELKDGVVTPTELSPYEFLRWCEDWPIETEWLLLYRNLLGYGRDAGQVDVIPLPVVEYAIRTTKAADVLMDQLGMIASADEGGEKKKKSSRRSPMPVPMNRDFLTTEEFAAVLAIEPQSLHKRYSATGSYHGVRPRKLPNGRLHWPVERVNALLNGQLVSSPERNDD</sequence>
<protein>
    <recommendedName>
        <fullName evidence="4">DNA-binding protein</fullName>
    </recommendedName>
</protein>
<name>A0A7X2HLH1_RALPI</name>
<evidence type="ECO:0000313" key="2">
    <source>
        <dbReference type="EMBL" id="MRS98745.1"/>
    </source>
</evidence>
<proteinExistence type="predicted"/>
<evidence type="ECO:0000256" key="1">
    <source>
        <dbReference type="SAM" id="MobiDB-lite"/>
    </source>
</evidence>
<evidence type="ECO:0000313" key="3">
    <source>
        <dbReference type="Proteomes" id="UP000441032"/>
    </source>
</evidence>
<evidence type="ECO:0008006" key="4">
    <source>
        <dbReference type="Google" id="ProtNLM"/>
    </source>
</evidence>